<evidence type="ECO:0000256" key="1">
    <source>
        <dbReference type="SAM" id="Phobius"/>
    </source>
</evidence>
<sequence>MDSALEILLFLVGVSLGLFVLISLLVLVPGRRSARRAAAGPVWFGGPAGSEHGASTSGPVLTDPPPRWAAVTGADWVTAAETAEPGRRIGGASVGWRAETRALTPQQADDVRHALTVAERRSGLRFGLFLGEPVGGRRHFAEKLHAALGAEAAGAVVLLVDVKGCALEIVTGENAGRRIPDAVCGLTAMSMATSFGVGDLAGGLLNGIGALAEQATARR</sequence>
<accession>A0A918E3N2</accession>
<keyword evidence="1" id="KW-0472">Membrane</keyword>
<dbReference type="Gene3D" id="3.10.310.50">
    <property type="match status" value="1"/>
</dbReference>
<evidence type="ECO:0000313" key="3">
    <source>
        <dbReference type="Proteomes" id="UP000660745"/>
    </source>
</evidence>
<organism evidence="2 3">
    <name type="scientific">Nonomuraea glycinis</name>
    <dbReference type="NCBI Taxonomy" id="2047744"/>
    <lineage>
        <taxon>Bacteria</taxon>
        <taxon>Bacillati</taxon>
        <taxon>Actinomycetota</taxon>
        <taxon>Actinomycetes</taxon>
        <taxon>Streptosporangiales</taxon>
        <taxon>Streptosporangiaceae</taxon>
        <taxon>Nonomuraea</taxon>
    </lineage>
</organism>
<keyword evidence="1" id="KW-1133">Transmembrane helix</keyword>
<gene>
    <name evidence="2" type="ORF">GCM10012278_09780</name>
</gene>
<evidence type="ECO:0008006" key="4">
    <source>
        <dbReference type="Google" id="ProtNLM"/>
    </source>
</evidence>
<dbReference type="Proteomes" id="UP000660745">
    <property type="component" value="Unassembled WGS sequence"/>
</dbReference>
<keyword evidence="1" id="KW-0812">Transmembrane</keyword>
<keyword evidence="3" id="KW-1185">Reference proteome</keyword>
<dbReference type="AlphaFoldDB" id="A0A918E3N2"/>
<protein>
    <recommendedName>
        <fullName evidence="4">DUF5130 family protein</fullName>
    </recommendedName>
</protein>
<dbReference type="EMBL" id="BMNK01000001">
    <property type="protein sequence ID" value="GGP02459.1"/>
    <property type="molecule type" value="Genomic_DNA"/>
</dbReference>
<name>A0A918E3N2_9ACTN</name>
<reference evidence="2" key="1">
    <citation type="journal article" date="2014" name="Int. J. Syst. Evol. Microbiol.">
        <title>Complete genome sequence of Corynebacterium casei LMG S-19264T (=DSM 44701T), isolated from a smear-ripened cheese.</title>
        <authorList>
            <consortium name="US DOE Joint Genome Institute (JGI-PGF)"/>
            <person name="Walter F."/>
            <person name="Albersmeier A."/>
            <person name="Kalinowski J."/>
            <person name="Ruckert C."/>
        </authorList>
    </citation>
    <scope>NUCLEOTIDE SEQUENCE</scope>
    <source>
        <strain evidence="2">CGMCC 4.7430</strain>
    </source>
</reference>
<comment type="caution">
    <text evidence="2">The sequence shown here is derived from an EMBL/GenBank/DDBJ whole genome shotgun (WGS) entry which is preliminary data.</text>
</comment>
<dbReference type="Pfam" id="PF17174">
    <property type="entry name" value="DUF5130"/>
    <property type="match status" value="1"/>
</dbReference>
<reference evidence="2" key="2">
    <citation type="submission" date="2020-09" db="EMBL/GenBank/DDBJ databases">
        <authorList>
            <person name="Sun Q."/>
            <person name="Zhou Y."/>
        </authorList>
    </citation>
    <scope>NUCLEOTIDE SEQUENCE</scope>
    <source>
        <strain evidence="2">CGMCC 4.7430</strain>
    </source>
</reference>
<feature type="transmembrane region" description="Helical" evidence="1">
    <location>
        <begin position="6"/>
        <end position="28"/>
    </location>
</feature>
<proteinExistence type="predicted"/>
<dbReference type="RefSeq" id="WP_189137201.1">
    <property type="nucleotide sequence ID" value="NZ_BMNK01000001.1"/>
</dbReference>
<dbReference type="InterPro" id="IPR033437">
    <property type="entry name" value="DUF5130"/>
</dbReference>
<evidence type="ECO:0000313" key="2">
    <source>
        <dbReference type="EMBL" id="GGP02459.1"/>
    </source>
</evidence>